<dbReference type="WBParaSite" id="nRc.2.0.1.t27685-RA">
    <property type="protein sequence ID" value="nRc.2.0.1.t27685-RA"/>
    <property type="gene ID" value="nRc.2.0.1.g27685"/>
</dbReference>
<evidence type="ECO:0000313" key="1">
    <source>
        <dbReference type="Proteomes" id="UP000887565"/>
    </source>
</evidence>
<dbReference type="AlphaFoldDB" id="A0A915JNA8"/>
<dbReference type="Proteomes" id="UP000887565">
    <property type="component" value="Unplaced"/>
</dbReference>
<accession>A0A915JNA8</accession>
<name>A0A915JNA8_ROMCU</name>
<evidence type="ECO:0000313" key="2">
    <source>
        <dbReference type="WBParaSite" id="nRc.2.0.1.t27685-RA"/>
    </source>
</evidence>
<reference evidence="2" key="1">
    <citation type="submission" date="2022-11" db="UniProtKB">
        <authorList>
            <consortium name="WormBaseParasite"/>
        </authorList>
    </citation>
    <scope>IDENTIFICATION</scope>
</reference>
<keyword evidence="1" id="KW-1185">Reference proteome</keyword>
<proteinExistence type="predicted"/>
<sequence>MRQRSATSCVLQEQIFVQSEGR</sequence>
<organism evidence="1 2">
    <name type="scientific">Romanomermis culicivorax</name>
    <name type="common">Nematode worm</name>
    <dbReference type="NCBI Taxonomy" id="13658"/>
    <lineage>
        <taxon>Eukaryota</taxon>
        <taxon>Metazoa</taxon>
        <taxon>Ecdysozoa</taxon>
        <taxon>Nematoda</taxon>
        <taxon>Enoplea</taxon>
        <taxon>Dorylaimia</taxon>
        <taxon>Mermithida</taxon>
        <taxon>Mermithoidea</taxon>
        <taxon>Mermithidae</taxon>
        <taxon>Romanomermis</taxon>
    </lineage>
</organism>
<protein>
    <submittedName>
        <fullName evidence="2">Uncharacterized protein</fullName>
    </submittedName>
</protein>